<dbReference type="RefSeq" id="WP_136549700.1">
    <property type="nucleotide sequence ID" value="NZ_CP031093.1"/>
</dbReference>
<dbReference type="AlphaFoldDB" id="A0A4P7XJP0"/>
<dbReference type="KEGG" id="hmi:soil367_14215"/>
<gene>
    <name evidence="2" type="ORF">soil367_14215</name>
</gene>
<evidence type="ECO:0000313" key="3">
    <source>
        <dbReference type="Proteomes" id="UP000298049"/>
    </source>
</evidence>
<protein>
    <submittedName>
        <fullName evidence="2">Uncharacterized protein</fullName>
    </submittedName>
</protein>
<sequence>MFLLMGVLIWLAVALWLRELAERPEFDLTLLHCLLMPGVVLRQLGITRLVTLYCCAVATGFLILMHHLS</sequence>
<keyword evidence="3" id="KW-1185">Reference proteome</keyword>
<keyword evidence="1" id="KW-1133">Transmembrane helix</keyword>
<proteinExistence type="predicted"/>
<dbReference type="Proteomes" id="UP000298049">
    <property type="component" value="Chromosome"/>
</dbReference>
<organism evidence="2 3">
    <name type="scientific">Hydrocarboniclastica marina</name>
    <dbReference type="NCBI Taxonomy" id="2259620"/>
    <lineage>
        <taxon>Bacteria</taxon>
        <taxon>Pseudomonadati</taxon>
        <taxon>Pseudomonadota</taxon>
        <taxon>Gammaproteobacteria</taxon>
        <taxon>Alteromonadales</taxon>
        <taxon>Alteromonadaceae</taxon>
        <taxon>Hydrocarboniclastica</taxon>
    </lineage>
</organism>
<evidence type="ECO:0000313" key="2">
    <source>
        <dbReference type="EMBL" id="QCF26993.1"/>
    </source>
</evidence>
<reference evidence="2 3" key="1">
    <citation type="submission" date="2018-07" db="EMBL/GenBank/DDBJ databases">
        <title>Marsedoiliclastica nanhaica gen. nov. sp. nov., a novel marine hydrocarbonoclastic bacterium isolated from an in-situ enriched hydrocarbon-degrading consortium in deep-sea sediment.</title>
        <authorList>
            <person name="Dong C."/>
            <person name="Ma T."/>
            <person name="Liu R."/>
            <person name="Shao Z."/>
        </authorList>
    </citation>
    <scope>NUCLEOTIDE SEQUENCE [LARGE SCALE GENOMIC DNA]</scope>
    <source>
        <strain evidence="3">soil36-7</strain>
    </source>
</reference>
<name>A0A4P7XJP0_9ALTE</name>
<keyword evidence="1" id="KW-0812">Transmembrane</keyword>
<keyword evidence="1" id="KW-0472">Membrane</keyword>
<feature type="transmembrane region" description="Helical" evidence="1">
    <location>
        <begin position="45"/>
        <end position="65"/>
    </location>
</feature>
<evidence type="ECO:0000256" key="1">
    <source>
        <dbReference type="SAM" id="Phobius"/>
    </source>
</evidence>
<dbReference type="EMBL" id="CP031093">
    <property type="protein sequence ID" value="QCF26993.1"/>
    <property type="molecule type" value="Genomic_DNA"/>
</dbReference>
<accession>A0A4P7XJP0</accession>